<feature type="region of interest" description="Disordered" evidence="2">
    <location>
        <begin position="33"/>
        <end position="76"/>
    </location>
</feature>
<organism evidence="3 4">
    <name type="scientific">Lineolata rhizophorae</name>
    <dbReference type="NCBI Taxonomy" id="578093"/>
    <lineage>
        <taxon>Eukaryota</taxon>
        <taxon>Fungi</taxon>
        <taxon>Dikarya</taxon>
        <taxon>Ascomycota</taxon>
        <taxon>Pezizomycotina</taxon>
        <taxon>Dothideomycetes</taxon>
        <taxon>Dothideomycetes incertae sedis</taxon>
        <taxon>Lineolatales</taxon>
        <taxon>Lineolataceae</taxon>
        <taxon>Lineolata</taxon>
    </lineage>
</organism>
<evidence type="ECO:0000313" key="4">
    <source>
        <dbReference type="Proteomes" id="UP000799766"/>
    </source>
</evidence>
<dbReference type="SUPFAM" id="SSF48452">
    <property type="entry name" value="TPR-like"/>
    <property type="match status" value="1"/>
</dbReference>
<protein>
    <submittedName>
        <fullName evidence="3">Uncharacterized protein</fullName>
    </submittedName>
</protein>
<feature type="compositionally biased region" description="Polar residues" evidence="2">
    <location>
        <begin position="99"/>
        <end position="110"/>
    </location>
</feature>
<accession>A0A6A6P4W4</accession>
<keyword evidence="4" id="KW-1185">Reference proteome</keyword>
<dbReference type="AlphaFoldDB" id="A0A6A6P4W4"/>
<gene>
    <name evidence="3" type="ORF">BDY21DRAFT_370534</name>
</gene>
<reference evidence="3" key="1">
    <citation type="journal article" date="2020" name="Stud. Mycol.">
        <title>101 Dothideomycetes genomes: a test case for predicting lifestyles and emergence of pathogens.</title>
        <authorList>
            <person name="Haridas S."/>
            <person name="Albert R."/>
            <person name="Binder M."/>
            <person name="Bloem J."/>
            <person name="Labutti K."/>
            <person name="Salamov A."/>
            <person name="Andreopoulos B."/>
            <person name="Baker S."/>
            <person name="Barry K."/>
            <person name="Bills G."/>
            <person name="Bluhm B."/>
            <person name="Cannon C."/>
            <person name="Castanera R."/>
            <person name="Culley D."/>
            <person name="Daum C."/>
            <person name="Ezra D."/>
            <person name="Gonzalez J."/>
            <person name="Henrissat B."/>
            <person name="Kuo A."/>
            <person name="Liang C."/>
            <person name="Lipzen A."/>
            <person name="Lutzoni F."/>
            <person name="Magnuson J."/>
            <person name="Mondo S."/>
            <person name="Nolan M."/>
            <person name="Ohm R."/>
            <person name="Pangilinan J."/>
            <person name="Park H.-J."/>
            <person name="Ramirez L."/>
            <person name="Alfaro M."/>
            <person name="Sun H."/>
            <person name="Tritt A."/>
            <person name="Yoshinaga Y."/>
            <person name="Zwiers L.-H."/>
            <person name="Turgeon B."/>
            <person name="Goodwin S."/>
            <person name="Spatafora J."/>
            <person name="Crous P."/>
            <person name="Grigoriev I."/>
        </authorList>
    </citation>
    <scope>NUCLEOTIDE SEQUENCE</scope>
    <source>
        <strain evidence="3">ATCC 16933</strain>
    </source>
</reference>
<dbReference type="InterPro" id="IPR011990">
    <property type="entry name" value="TPR-like_helical_dom_sf"/>
</dbReference>
<dbReference type="EMBL" id="MU001676">
    <property type="protein sequence ID" value="KAF2459035.1"/>
    <property type="molecule type" value="Genomic_DNA"/>
</dbReference>
<sequence>MSEWLSTPAGGVPEVAPPIDLLMAAVDSRLRDFQSYEPSDKSNNDNTDTPVHEYQALSMDENSEAEQDMSSGYGEAVYDDDLVEYYANSSPRKLEIKSRSNSFDSHSEQTPSDEADGIGKDQYSPDTGSIFQSEAQLVARSPSQSPVRSSTPSPIGSPIPDESPADGLDSSPVTQDNEILPQPKAPRPLPPSRDNEELLGAIIKLRVENETLKETNDIKQFAIDELVSQRDEAMRVSRELKKQIGEYEALLKSTRGMINDLKKHQSRTVASAVDMLLDKTGHAVRDNSVWMRANWNSRASSRTHLRVAEEFFSNNQLQQALVELSRLLTQSPPLPLPVQVDALLLSANILRESGSFNDAIMKYLAAALRICSANKDKDMFVERGRVCFYHALINADLGRWLEASLLFSSASNTPGMEKEANTWFELCRNQHVKFRGRRAKALSRGQPWPEATDTIAYGPLSTRTELLGLRSEAAPRKL</sequence>
<evidence type="ECO:0000313" key="3">
    <source>
        <dbReference type="EMBL" id="KAF2459035.1"/>
    </source>
</evidence>
<evidence type="ECO:0000256" key="2">
    <source>
        <dbReference type="SAM" id="MobiDB-lite"/>
    </source>
</evidence>
<feature type="region of interest" description="Disordered" evidence="2">
    <location>
        <begin position="90"/>
        <end position="194"/>
    </location>
</feature>
<dbReference type="OrthoDB" id="3928392at2759"/>
<feature type="compositionally biased region" description="Basic and acidic residues" evidence="2">
    <location>
        <begin position="33"/>
        <end position="43"/>
    </location>
</feature>
<proteinExistence type="predicted"/>
<feature type="compositionally biased region" description="Low complexity" evidence="2">
    <location>
        <begin position="149"/>
        <end position="160"/>
    </location>
</feature>
<feature type="coiled-coil region" evidence="1">
    <location>
        <begin position="195"/>
        <end position="243"/>
    </location>
</feature>
<dbReference type="Gene3D" id="1.25.40.10">
    <property type="entry name" value="Tetratricopeptide repeat domain"/>
    <property type="match status" value="1"/>
</dbReference>
<feature type="compositionally biased region" description="Polar residues" evidence="2">
    <location>
        <begin position="124"/>
        <end position="148"/>
    </location>
</feature>
<evidence type="ECO:0000256" key="1">
    <source>
        <dbReference type="SAM" id="Coils"/>
    </source>
</evidence>
<name>A0A6A6P4W4_9PEZI</name>
<dbReference type="Proteomes" id="UP000799766">
    <property type="component" value="Unassembled WGS sequence"/>
</dbReference>
<keyword evidence="1" id="KW-0175">Coiled coil</keyword>